<feature type="domain" description="DUF5916" evidence="2">
    <location>
        <begin position="218"/>
        <end position="314"/>
    </location>
</feature>
<keyword evidence="1" id="KW-1133">Transmembrane helix</keyword>
<evidence type="ECO:0000256" key="1">
    <source>
        <dbReference type="SAM" id="Phobius"/>
    </source>
</evidence>
<feature type="transmembrane region" description="Helical" evidence="1">
    <location>
        <begin position="12"/>
        <end position="30"/>
    </location>
</feature>
<dbReference type="RefSeq" id="WP_008303162.1">
    <property type="nucleotide sequence ID" value="NZ_BAEK01000027.1"/>
</dbReference>
<dbReference type="Proteomes" id="UP000008372">
    <property type="component" value="Unassembled WGS sequence"/>
</dbReference>
<sequence length="734" mass="84626">MLISELTMNRLLGVYGWAITAIVILLSVSFKVSANFQNKLTQFFVVEPRTLEVNENVLSFEYSADKDAINFKIKIIKPEEYVYRAQENDNVFENEHIRIYLIPNSNSRNAYVFGINHQDVYFDGIYNDRTGLSLDWDGQWVYQVHTSERHWEVRGTIPWRNFPFKSNSSFQRVQFLVSKHGNNDQTIISSAPSYTTFTNFFNKLNDIYIQIPKITNVDIFPYYSLNHTWLNDKSQHNFGGDIFWQRSQNEYIDVTINPDFGQVESNELVVNFSALEQFFEEQRPFFTRNQTIFDVSGSESLFLVHTPRIGGTSVYEDIESRDIIGATRYSFSGDDASYSILIAAEENNDLALGRDFVAARAKFNTDIGTVGLSANFVNTPSLNRKSKVLGVDYFLSISNSIEINLGAVESMTQYTNGSGFWLQSSYEKNDVHLHKFNVFAYEPSLDINDLGYVKRVNRKQLEYEYSFLIPEINFSLINNMLISSEIEAKTNFDNERLPIQLGLSTQLSVETGASIELGFEWLTAGKDDNLTRGHYSTLLDRGWSAEVVYESKEYDFGQFESELVFGLENWSGQFHTIGVTLKTTFFDNIYSDISLSQYQSGSWLNWSGDNSVDEFNFNETSIDLQMNYRFLESHEVRLRFELVAGSAIGISNNQINQMGHRKILHKPDNFAFSEAAFQFRYKYSLTKLTAIFFSYTFGGEFENEGNTYSRSRLFSNAIKQKDNHNVFFKTRFSI</sequence>
<name>A0ABQ0I547_9ALTE</name>
<dbReference type="InterPro" id="IPR045670">
    <property type="entry name" value="DUF5916"/>
</dbReference>
<dbReference type="SUPFAM" id="SSF49344">
    <property type="entry name" value="CBD9-like"/>
    <property type="match status" value="1"/>
</dbReference>
<dbReference type="Pfam" id="PF19313">
    <property type="entry name" value="DUF5916"/>
    <property type="match status" value="1"/>
</dbReference>
<dbReference type="Gene3D" id="2.60.40.1190">
    <property type="match status" value="1"/>
</dbReference>
<keyword evidence="1" id="KW-0472">Membrane</keyword>
<organism evidence="3 4">
    <name type="scientific">Paraglaciecola agarilytica NO2</name>
    <dbReference type="NCBI Taxonomy" id="1125747"/>
    <lineage>
        <taxon>Bacteria</taxon>
        <taxon>Pseudomonadati</taxon>
        <taxon>Pseudomonadota</taxon>
        <taxon>Gammaproteobacteria</taxon>
        <taxon>Alteromonadales</taxon>
        <taxon>Alteromonadaceae</taxon>
        <taxon>Paraglaciecola</taxon>
    </lineage>
</organism>
<evidence type="ECO:0000313" key="4">
    <source>
        <dbReference type="Proteomes" id="UP000008372"/>
    </source>
</evidence>
<accession>A0ABQ0I547</accession>
<keyword evidence="4" id="KW-1185">Reference proteome</keyword>
<keyword evidence="1" id="KW-0812">Transmembrane</keyword>
<protein>
    <recommendedName>
        <fullName evidence="2">DUF5916 domain-containing protein</fullName>
    </recommendedName>
</protein>
<evidence type="ECO:0000259" key="2">
    <source>
        <dbReference type="Pfam" id="PF19313"/>
    </source>
</evidence>
<evidence type="ECO:0000313" key="3">
    <source>
        <dbReference type="EMBL" id="GAC04437.1"/>
    </source>
</evidence>
<dbReference type="EMBL" id="BAEK01000027">
    <property type="protein sequence ID" value="GAC04437.1"/>
    <property type="molecule type" value="Genomic_DNA"/>
</dbReference>
<reference evidence="3 4" key="1">
    <citation type="journal article" date="2014" name="Environ. Microbiol.">
        <title>Comparative genomics of the marine bacterial genus Glaciecola reveals the high degree of genomic diversity and genomic characteristic for cold adaptation.</title>
        <authorList>
            <person name="Qin Q.L."/>
            <person name="Xie B.B."/>
            <person name="Yu Y."/>
            <person name="Shu Y.L."/>
            <person name="Rong J.C."/>
            <person name="Zhang Y.J."/>
            <person name="Zhao D.L."/>
            <person name="Chen X.L."/>
            <person name="Zhang X.Y."/>
            <person name="Chen B."/>
            <person name="Zhou B.C."/>
            <person name="Zhang Y.Z."/>
        </authorList>
    </citation>
    <scope>NUCLEOTIDE SEQUENCE [LARGE SCALE GENOMIC DNA]</scope>
    <source>
        <strain evidence="3 4">NO2</strain>
    </source>
</reference>
<gene>
    <name evidence="3" type="ORF">GAGA_1581</name>
</gene>
<proteinExistence type="predicted"/>
<comment type="caution">
    <text evidence="3">The sequence shown here is derived from an EMBL/GenBank/DDBJ whole genome shotgun (WGS) entry which is preliminary data.</text>
</comment>